<evidence type="ECO:0000259" key="2">
    <source>
        <dbReference type="Pfam" id="PF12432"/>
    </source>
</evidence>
<dbReference type="SUPFAM" id="SSF48371">
    <property type="entry name" value="ARM repeat"/>
    <property type="match status" value="1"/>
</dbReference>
<evidence type="ECO:0000259" key="3">
    <source>
        <dbReference type="Pfam" id="PF22928"/>
    </source>
</evidence>
<dbReference type="GO" id="GO:0034474">
    <property type="term" value="P:U2 snRNA 3'-end processing"/>
    <property type="evidence" value="ECO:0007669"/>
    <property type="project" value="InterPro"/>
</dbReference>
<dbReference type="Pfam" id="PF12432">
    <property type="entry name" value="INTS1_RP2B-bd"/>
    <property type="match status" value="1"/>
</dbReference>
<dbReference type="Proteomes" id="UP000822688">
    <property type="component" value="Chromosome 6"/>
</dbReference>
<organism evidence="5 6">
    <name type="scientific">Ceratodon purpureus</name>
    <name type="common">Fire moss</name>
    <name type="synonym">Dicranum purpureum</name>
    <dbReference type="NCBI Taxonomy" id="3225"/>
    <lineage>
        <taxon>Eukaryota</taxon>
        <taxon>Viridiplantae</taxon>
        <taxon>Streptophyta</taxon>
        <taxon>Embryophyta</taxon>
        <taxon>Bryophyta</taxon>
        <taxon>Bryophytina</taxon>
        <taxon>Bryopsida</taxon>
        <taxon>Dicranidae</taxon>
        <taxon>Pseudoditrichales</taxon>
        <taxon>Ditrichaceae</taxon>
        <taxon>Ceratodon</taxon>
    </lineage>
</organism>
<dbReference type="InterPro" id="IPR016024">
    <property type="entry name" value="ARM-type_fold"/>
</dbReference>
<feature type="region of interest" description="Disordered" evidence="1">
    <location>
        <begin position="1"/>
        <end position="54"/>
    </location>
</feature>
<proteinExistence type="predicted"/>
<keyword evidence="6" id="KW-1185">Reference proteome</keyword>
<dbReference type="Pfam" id="PF22928">
    <property type="entry name" value="INTS1_R4"/>
    <property type="match status" value="1"/>
</dbReference>
<evidence type="ECO:0000313" key="5">
    <source>
        <dbReference type="EMBL" id="KAG0569171.1"/>
    </source>
</evidence>
<dbReference type="PANTHER" id="PTHR21224">
    <property type="entry name" value="INTEGRATOR COMPLEX SUBUNIT 1"/>
    <property type="match status" value="1"/>
</dbReference>
<dbReference type="InterPro" id="IPR053966">
    <property type="entry name" value="INTS1_INTS2-bd"/>
</dbReference>
<evidence type="ECO:0000313" key="6">
    <source>
        <dbReference type="Proteomes" id="UP000822688"/>
    </source>
</evidence>
<dbReference type="InterPro" id="IPR038902">
    <property type="entry name" value="INTS1"/>
</dbReference>
<feature type="domain" description="Integrator complex subunit 1 R4" evidence="3">
    <location>
        <begin position="2318"/>
        <end position="2409"/>
    </location>
</feature>
<feature type="region of interest" description="Disordered" evidence="1">
    <location>
        <begin position="119"/>
        <end position="150"/>
    </location>
</feature>
<feature type="domain" description="Integrator complex subunit 1 RPB2-binding" evidence="2">
    <location>
        <begin position="393"/>
        <end position="530"/>
    </location>
</feature>
<sequence>MKRHKQGEGEEEAGESVHHAKARRISPAGRRVSEEEGSGDLDLNATPLGFDLNAPVEEEEILQEESEWESARQDVERAVDVAEVGRIDPRPVEVQLEAESVPVGERDGVVKSEEVYEARQGVPDEDNVCLSPKEEEGSDQGESPSVKAEEVEELEEKPQVIVPAVFCRPFEPLNITNSSDEDLDILRSVWSAWQQEDADALDITLADSLEELGKHALSPNRYLLLTSMYISKRLPEAFCLPRTFKVLLSFLESASAQTVVKRQSLLPVLACKLLYRAFAGEPDWPIEFVQVYLLDSTGSRAWIDHEGCKEFVSNVLTAFPDSVLDVPMVSEDITNPKSMEQGGTGDSQQALAVKAEAHGMSAIKNRYSHGEMQQKVRAEFCQSLNPLLGAASSKENPRQLLRLLMQGAGFEEVRVVASSMLEGWLNNPVHLRAAKSLLDRILHHTRGTSENDFNTVANLLALRVSSTQAPGQIKTLHNSIFSEMISHLVRRRPEYAALALKTFVTTELQSKNPHNIKSIMTVLKAMPSEDSPPEHELANILQELAASDESRSLLCDFVRRMMKQAGGEFDVHVLCLGLIQPWPLMAEQDELLKEVWINKLVDLTCQLLLHAAAPFVEDEGLFNTITSSSHSGITLGTSVPGVGLERSVSGGPSRDKLTMLEKLSFETQNFQMQAMAWCTDVVAVYLPHIGHAHFKKIVRQLLFLEEVEAYFTYVDPAMETESKCVKLMGACTRAPEEIVARLILMGISNFPMEPAESLDIIEVLVCRAAKLEKLMEGSIVASSSQLPAAIFKLASFNLRGVTRQPVQQLVVKDMYWQACLVVLIVAVFNPSTIGHFVWESLPSLRSLMEVLIAGDRAFLSRSSEGSQLEFEKTEADAEQVDMKAEDVLSKFLAEKRRTESSMVDGDDLEGSETEWKGKLMILNHSGPVRRPPRTVYDKLHQLNDTYQLGYLLRKCRSPDFFSEVTALQTLQQAWSWLQSIVSREPEVVSHFPTAWQCELLYMLEGGHPTTQKLSVDLLQLQADLRQVVATPSNEKEIDTIIGFLARKLVAKQFSVRYRARRCLSSLLQNTSKQPDVQVSLPPSPREHKRVEAASGVTSRWPVHAMDTAVLHQSKKPTVGPSGSSSLHASPGISPGLAVATSSAERTRAALQGPGVEDYTAWLTSLETLQAASRLISVLLPSIQVAIQQETSISVVKAYLDFLKKHASPLPSRHSMACSLAFLVMQRKMLTASLLSGPPALPSAFSSDLMESKSHSGTIDLILESLCEALETGTVPDSHVDETASESRVITLACPQYLGNEQVVRRVSLHKVVVDASLKVLSFLAMKYGKGYEERQGFARLLNIFFPDTQLSVAWFEERNGEKAPLLTEDQAFLFARCNTPKLIRAGLAALSLRQKLDLCEKLGLSPVAAIALLRDLDTVTRDRLEAELGPRGAFCRHAKKLQKCVRALMQQGDSGIHFLGLLDVYVPSTAQDVSQPQIIIPLSKLECVKDVACSDSGCGRTLSGEELANQLIQWLKLLPIGTILADCAPNEHQEFSKASAYVDFRRTTQQALLCFNDDSESNIVSSVISCVRSLAGPGFDESLSSILPNLRVLQRIDNHDLQDALHILISQIQRGVEAKSLKSVKIQDPSRMSEPKFTESSADQIVDGVKDLTLKKLSEFPLHRLERSLRLVLSAKLNHDWRFKEYTDREVSEDRSSERRNGMLVLEMLDLLHIWLHDHGNVQQIPSLNERVRWTGRCALICEYLMFIDPEFLSTAHLASLFEDRISCSDRTGFFIPKLALDFVIQNSSWQSISRILKVILGVFMKQDGNIRDEEKPVTSESTLVCCGHEVGSVDMYLEKVQRTKVLDEASSVLEFILLCMRHPRTILACRLNEELDPFEGMETFLSFFDSGLTEALVMLAIADLMASKSSSLTPRNDLEEVNHYCKPSLNRSLIDQPDLVSSSRAMKVLLVAAGQGKRVLSTIIEKLYRVGQRTNADVLYSTNVKPELMERAMDNTSGAAQELLAGLYLAFPVSVRTVLLSSKDHKSLANDLSSFLQDHKFFQGKCWQTCALNSVLHRALRSMCKGSEKEARAAYGFCHDMARQHPSLVVPHLPTLSVLLKEMLPMVKQQDSQGRTTVARTYALGISLLDALRPYLLADNMNSLSMSSRKASLEFILGFYFEFLQCLEAQDRPQFAKVVARLADFLCHCVDAGGHYRDYVVSYRTPVLQSAAQTFGKIKKLGFLLGMLDKPEHSWGNTSSKSLNGADEGKTPIGGSLIGPPSLPLEDVLKVRTQLLQCIRWQGSKKPQDSRLELFNTRVNSYSVWYEMKGLDVDEVNLTATLSDLERASARMPTILSALEDSLLELTDINDANVRDRAYILLERLLLHCPSESSATNILQRLLQQLSSSDTSLAKTAARQASRFFYYCSEFQETILVEMLQMGRFASDDLQQLLQGLFTVSGSPLQ</sequence>
<dbReference type="PANTHER" id="PTHR21224:SF1">
    <property type="entry name" value="INTEGRATOR COMPLEX SUBUNIT 1"/>
    <property type="match status" value="1"/>
</dbReference>
<evidence type="ECO:0000256" key="1">
    <source>
        <dbReference type="SAM" id="MobiDB-lite"/>
    </source>
</evidence>
<accession>A0A8T0HBM2</accession>
<protein>
    <submittedName>
        <fullName evidence="5">Uncharacterized protein</fullName>
    </submittedName>
</protein>
<reference evidence="5 6" key="1">
    <citation type="submission" date="2020-06" db="EMBL/GenBank/DDBJ databases">
        <title>WGS assembly of Ceratodon purpureus strain R40.</title>
        <authorList>
            <person name="Carey S.B."/>
            <person name="Jenkins J."/>
            <person name="Shu S."/>
            <person name="Lovell J.T."/>
            <person name="Sreedasyam A."/>
            <person name="Maumus F."/>
            <person name="Tiley G.P."/>
            <person name="Fernandez-Pozo N."/>
            <person name="Barry K."/>
            <person name="Chen C."/>
            <person name="Wang M."/>
            <person name="Lipzen A."/>
            <person name="Daum C."/>
            <person name="Saski C.A."/>
            <person name="Payton A.C."/>
            <person name="Mcbreen J.C."/>
            <person name="Conrad R.E."/>
            <person name="Kollar L.M."/>
            <person name="Olsson S."/>
            <person name="Huttunen S."/>
            <person name="Landis J.B."/>
            <person name="Wickett N.J."/>
            <person name="Johnson M.G."/>
            <person name="Rensing S.A."/>
            <person name="Grimwood J."/>
            <person name="Schmutz J."/>
            <person name="Mcdaniel S.F."/>
        </authorList>
    </citation>
    <scope>NUCLEOTIDE SEQUENCE [LARGE SCALE GENOMIC DNA]</scope>
    <source>
        <strain evidence="5 6">R40</strain>
    </source>
</reference>
<comment type="caution">
    <text evidence="5">The sequence shown here is derived from an EMBL/GenBank/DDBJ whole genome shotgun (WGS) entry which is preliminary data.</text>
</comment>
<dbReference type="InterPro" id="IPR053965">
    <property type="entry name" value="INTS1_R4"/>
</dbReference>
<name>A0A8T0HBM2_CERPU</name>
<dbReference type="Pfam" id="PF22929">
    <property type="entry name" value="INTS1_INTS2-bd"/>
    <property type="match status" value="1"/>
</dbReference>
<feature type="domain" description="Integrator complex subunit 1 INTS2-binding" evidence="4">
    <location>
        <begin position="1155"/>
        <end position="1422"/>
    </location>
</feature>
<dbReference type="InterPro" id="IPR022145">
    <property type="entry name" value="INTS1_RPB2-bd"/>
</dbReference>
<dbReference type="EMBL" id="CM026427">
    <property type="protein sequence ID" value="KAG0569171.1"/>
    <property type="molecule type" value="Genomic_DNA"/>
</dbReference>
<evidence type="ECO:0000259" key="4">
    <source>
        <dbReference type="Pfam" id="PF22929"/>
    </source>
</evidence>
<dbReference type="GO" id="GO:0032039">
    <property type="term" value="C:integrator complex"/>
    <property type="evidence" value="ECO:0007669"/>
    <property type="project" value="InterPro"/>
</dbReference>
<feature type="region of interest" description="Disordered" evidence="1">
    <location>
        <begin position="1073"/>
        <end position="1096"/>
    </location>
</feature>
<gene>
    <name evidence="5" type="ORF">KC19_6G070800</name>
</gene>